<evidence type="ECO:0000256" key="1">
    <source>
        <dbReference type="ARBA" id="ARBA00023015"/>
    </source>
</evidence>
<dbReference type="GO" id="GO:0003677">
    <property type="term" value="F:DNA binding"/>
    <property type="evidence" value="ECO:0007669"/>
    <property type="project" value="UniProtKB-KW"/>
</dbReference>
<protein>
    <submittedName>
        <fullName evidence="6">CRP/FNR family transcriptional regulator, transcriptional activator FtrB</fullName>
    </submittedName>
</protein>
<dbReference type="PANTHER" id="PTHR24567:SF74">
    <property type="entry name" value="HTH-TYPE TRANSCRIPTIONAL REGULATOR ARCR"/>
    <property type="match status" value="1"/>
</dbReference>
<organism evidence="6 7">
    <name type="scientific">Magnetospirillum fulvum</name>
    <name type="common">Rhodospirillum fulvum</name>
    <dbReference type="NCBI Taxonomy" id="1082"/>
    <lineage>
        <taxon>Bacteria</taxon>
        <taxon>Pseudomonadati</taxon>
        <taxon>Pseudomonadota</taxon>
        <taxon>Alphaproteobacteria</taxon>
        <taxon>Rhodospirillales</taxon>
        <taxon>Rhodospirillaceae</taxon>
        <taxon>Magnetospirillum</taxon>
    </lineage>
</organism>
<evidence type="ECO:0000256" key="2">
    <source>
        <dbReference type="ARBA" id="ARBA00023125"/>
    </source>
</evidence>
<dbReference type="PROSITE" id="PS50042">
    <property type="entry name" value="CNMP_BINDING_3"/>
    <property type="match status" value="1"/>
</dbReference>
<evidence type="ECO:0000256" key="3">
    <source>
        <dbReference type="ARBA" id="ARBA00023163"/>
    </source>
</evidence>
<dbReference type="Proteomes" id="UP000182983">
    <property type="component" value="Unassembled WGS sequence"/>
</dbReference>
<dbReference type="PROSITE" id="PS51063">
    <property type="entry name" value="HTH_CRP_2"/>
    <property type="match status" value="1"/>
</dbReference>
<dbReference type="AlphaFoldDB" id="A0A1H6GXY8"/>
<dbReference type="GO" id="GO:0003700">
    <property type="term" value="F:DNA-binding transcription factor activity"/>
    <property type="evidence" value="ECO:0007669"/>
    <property type="project" value="TreeGrafter"/>
</dbReference>
<evidence type="ECO:0000313" key="6">
    <source>
        <dbReference type="EMBL" id="SEH26938.1"/>
    </source>
</evidence>
<gene>
    <name evidence="6" type="ORF">SAMN04244559_00432</name>
</gene>
<evidence type="ECO:0000259" key="5">
    <source>
        <dbReference type="PROSITE" id="PS51063"/>
    </source>
</evidence>
<dbReference type="SUPFAM" id="SSF46785">
    <property type="entry name" value="Winged helix' DNA-binding domain"/>
    <property type="match status" value="1"/>
</dbReference>
<dbReference type="InterPro" id="IPR000595">
    <property type="entry name" value="cNMP-bd_dom"/>
</dbReference>
<dbReference type="RefSeq" id="WP_074765114.1">
    <property type="nucleotide sequence ID" value="NZ_FNWO01000002.1"/>
</dbReference>
<keyword evidence="2" id="KW-0238">DNA-binding</keyword>
<proteinExistence type="predicted"/>
<dbReference type="Gene3D" id="2.60.120.10">
    <property type="entry name" value="Jelly Rolls"/>
    <property type="match status" value="1"/>
</dbReference>
<dbReference type="EMBL" id="FNWO01000002">
    <property type="protein sequence ID" value="SEH26938.1"/>
    <property type="molecule type" value="Genomic_DNA"/>
</dbReference>
<dbReference type="SMART" id="SM00100">
    <property type="entry name" value="cNMP"/>
    <property type="match status" value="1"/>
</dbReference>
<keyword evidence="1" id="KW-0805">Transcription regulation</keyword>
<dbReference type="InterPro" id="IPR012318">
    <property type="entry name" value="HTH_CRP"/>
</dbReference>
<dbReference type="SMART" id="SM00419">
    <property type="entry name" value="HTH_CRP"/>
    <property type="match status" value="1"/>
</dbReference>
<dbReference type="InterPro" id="IPR036390">
    <property type="entry name" value="WH_DNA-bd_sf"/>
</dbReference>
<name>A0A1H6GXY8_MAGFU</name>
<reference evidence="7" key="1">
    <citation type="submission" date="2016-10" db="EMBL/GenBank/DDBJ databases">
        <authorList>
            <person name="Varghese N."/>
            <person name="Submissions S."/>
        </authorList>
    </citation>
    <scope>NUCLEOTIDE SEQUENCE [LARGE SCALE GENOMIC DNA]</scope>
    <source>
        <strain evidence="7">DSM 13234</strain>
    </source>
</reference>
<keyword evidence="3" id="KW-0804">Transcription</keyword>
<accession>A0A1H6GXY8</accession>
<feature type="domain" description="HTH crp-type" evidence="5">
    <location>
        <begin position="151"/>
        <end position="220"/>
    </location>
</feature>
<feature type="domain" description="Cyclic nucleotide-binding" evidence="4">
    <location>
        <begin position="18"/>
        <end position="137"/>
    </location>
</feature>
<dbReference type="PANTHER" id="PTHR24567">
    <property type="entry name" value="CRP FAMILY TRANSCRIPTIONAL REGULATORY PROTEIN"/>
    <property type="match status" value="1"/>
</dbReference>
<dbReference type="InterPro" id="IPR018490">
    <property type="entry name" value="cNMP-bd_dom_sf"/>
</dbReference>
<dbReference type="InterPro" id="IPR014710">
    <property type="entry name" value="RmlC-like_jellyroll"/>
</dbReference>
<dbReference type="InterPro" id="IPR050397">
    <property type="entry name" value="Env_Response_Regulators"/>
</dbReference>
<sequence>MIPPLRTELLRRVQRVPLFAELDRADLAGLLDGAALLRLPHRHTLFRPDQSADTLHIVLDGHVELSRQTGGRRSVVEVAGLDALLGDEAVFGDGRHGTGARVLAGATVLAIPAGPFRTRLAERPDLMRQLLATMSLRLRGMLRQIAELKLKTTAQRLGGFLLTLTADDDGPARLRLPYDKRLVAEQLGMQPESLSRALTRLEAVGVTAADDGCLEVEDLVRLRAFCAEEDDA</sequence>
<evidence type="ECO:0000259" key="4">
    <source>
        <dbReference type="PROSITE" id="PS50042"/>
    </source>
</evidence>
<dbReference type="OrthoDB" id="190787at2"/>
<evidence type="ECO:0000313" key="7">
    <source>
        <dbReference type="Proteomes" id="UP000182983"/>
    </source>
</evidence>
<dbReference type="Pfam" id="PF00027">
    <property type="entry name" value="cNMP_binding"/>
    <property type="match status" value="1"/>
</dbReference>
<dbReference type="Gene3D" id="1.10.10.10">
    <property type="entry name" value="Winged helix-like DNA-binding domain superfamily/Winged helix DNA-binding domain"/>
    <property type="match status" value="1"/>
</dbReference>
<dbReference type="SUPFAM" id="SSF51206">
    <property type="entry name" value="cAMP-binding domain-like"/>
    <property type="match status" value="1"/>
</dbReference>
<dbReference type="InterPro" id="IPR036388">
    <property type="entry name" value="WH-like_DNA-bd_sf"/>
</dbReference>
<dbReference type="Pfam" id="PF13545">
    <property type="entry name" value="HTH_Crp_2"/>
    <property type="match status" value="1"/>
</dbReference>
<dbReference type="GO" id="GO:0005829">
    <property type="term" value="C:cytosol"/>
    <property type="evidence" value="ECO:0007669"/>
    <property type="project" value="TreeGrafter"/>
</dbReference>
<dbReference type="CDD" id="cd00038">
    <property type="entry name" value="CAP_ED"/>
    <property type="match status" value="1"/>
</dbReference>
<keyword evidence="7" id="KW-1185">Reference proteome</keyword>